<evidence type="ECO:0000256" key="3">
    <source>
        <dbReference type="ARBA" id="ARBA00022989"/>
    </source>
</evidence>
<dbReference type="InterPro" id="IPR006603">
    <property type="entry name" value="PQ-loop_rpt"/>
</dbReference>
<evidence type="ECO:0000256" key="2">
    <source>
        <dbReference type="ARBA" id="ARBA00022692"/>
    </source>
</evidence>
<feature type="transmembrane region" description="Helical" evidence="5">
    <location>
        <begin position="228"/>
        <end position="246"/>
    </location>
</feature>
<accession>A0ABP9U694</accession>
<dbReference type="RefSeq" id="WP_353290019.1">
    <property type="nucleotide sequence ID" value="NZ_BAABQM010000004.1"/>
</dbReference>
<feature type="transmembrane region" description="Helical" evidence="5">
    <location>
        <begin position="156"/>
        <end position="174"/>
    </location>
</feature>
<dbReference type="Pfam" id="PF04193">
    <property type="entry name" value="PQ-loop"/>
    <property type="match status" value="2"/>
</dbReference>
<keyword evidence="3 5" id="KW-1133">Transmembrane helix</keyword>
<evidence type="ECO:0008006" key="8">
    <source>
        <dbReference type="Google" id="ProtNLM"/>
    </source>
</evidence>
<evidence type="ECO:0000313" key="7">
    <source>
        <dbReference type="Proteomes" id="UP001449582"/>
    </source>
</evidence>
<proteinExistence type="predicted"/>
<evidence type="ECO:0000313" key="6">
    <source>
        <dbReference type="EMBL" id="GAA5414858.1"/>
    </source>
</evidence>
<comment type="subcellular location">
    <subcellularLocation>
        <location evidence="1">Membrane</location>
        <topology evidence="1">Multi-pass membrane protein</topology>
    </subcellularLocation>
</comment>
<organism evidence="6 7">
    <name type="scientific">Ureaplasma ceti</name>
    <dbReference type="NCBI Taxonomy" id="3119530"/>
    <lineage>
        <taxon>Bacteria</taxon>
        <taxon>Bacillati</taxon>
        <taxon>Mycoplasmatota</taxon>
        <taxon>Mycoplasmoidales</taxon>
        <taxon>Mycoplasmoidaceae</taxon>
        <taxon>Ureaplasma</taxon>
    </lineage>
</organism>
<sequence>MNKSLLANALPTASLVSTNGFANTLNEVGYAFGIIAGICIVLISFPQVFKVLKEKKVEKISYTSFWFFHIGILFWIAYAAFVPYSGYAVTLISEFLAILVNTVLMFLLYYYSITRTTKKMIFSQLFNLILLLSSVACLVLYYVLPDVKMNGTWANVLNLIGPAGVVLPFTPQLIKSIRTKHWEAISVWLLVIYTINNIVWIIYFAVYIEYELVVEPNTSSYISYLGGLIWQIIGFVLFDIQLYFTAKAIYLKKSNKAKLTATLEVKENASESENQPVEIGLEKMLPKE</sequence>
<gene>
    <name evidence="6" type="ORF">UREOM_5690</name>
</gene>
<feature type="transmembrane region" description="Helical" evidence="5">
    <location>
        <begin position="186"/>
        <end position="208"/>
    </location>
</feature>
<keyword evidence="2 5" id="KW-0812">Transmembrane</keyword>
<name>A0ABP9U694_9BACT</name>
<dbReference type="EMBL" id="BAABQM010000004">
    <property type="protein sequence ID" value="GAA5414858.1"/>
    <property type="molecule type" value="Genomic_DNA"/>
</dbReference>
<evidence type="ECO:0000256" key="4">
    <source>
        <dbReference type="ARBA" id="ARBA00023136"/>
    </source>
</evidence>
<dbReference type="Proteomes" id="UP001449582">
    <property type="component" value="Unassembled WGS sequence"/>
</dbReference>
<keyword evidence="7" id="KW-1185">Reference proteome</keyword>
<feature type="transmembrane region" description="Helical" evidence="5">
    <location>
        <begin position="87"/>
        <end position="113"/>
    </location>
</feature>
<evidence type="ECO:0000256" key="1">
    <source>
        <dbReference type="ARBA" id="ARBA00004141"/>
    </source>
</evidence>
<evidence type="ECO:0000256" key="5">
    <source>
        <dbReference type="SAM" id="Phobius"/>
    </source>
</evidence>
<feature type="transmembrane region" description="Helical" evidence="5">
    <location>
        <begin position="30"/>
        <end position="49"/>
    </location>
</feature>
<reference evidence="6" key="1">
    <citation type="submission" date="2024-02" db="EMBL/GenBank/DDBJ databases">
        <title>Draft genome sequence of new strains in genus Ureaplasma.</title>
        <authorList>
            <person name="Nakajima Y."/>
            <person name="Segawa T."/>
        </authorList>
    </citation>
    <scope>NUCLEOTIDE SEQUENCE [LARGE SCALE GENOMIC DNA]</scope>
    <source>
        <strain evidence="6">OM1</strain>
    </source>
</reference>
<keyword evidence="4 5" id="KW-0472">Membrane</keyword>
<protein>
    <recommendedName>
        <fullName evidence="8">PQ loop repeat</fullName>
    </recommendedName>
</protein>
<feature type="transmembrane region" description="Helical" evidence="5">
    <location>
        <begin position="125"/>
        <end position="144"/>
    </location>
</feature>
<dbReference type="Gene3D" id="1.20.1280.290">
    <property type="match status" value="2"/>
</dbReference>
<comment type="caution">
    <text evidence="6">The sequence shown here is derived from an EMBL/GenBank/DDBJ whole genome shotgun (WGS) entry which is preliminary data.</text>
</comment>
<feature type="transmembrane region" description="Helical" evidence="5">
    <location>
        <begin position="61"/>
        <end position="81"/>
    </location>
</feature>